<dbReference type="GO" id="GO:0051539">
    <property type="term" value="F:4 iron, 4 sulfur cluster binding"/>
    <property type="evidence" value="ECO:0007669"/>
    <property type="project" value="UniProtKB-KW"/>
</dbReference>
<dbReference type="Pfam" id="PF13085">
    <property type="entry name" value="Fer2_3"/>
    <property type="match status" value="1"/>
</dbReference>
<evidence type="ECO:0000313" key="14">
    <source>
        <dbReference type="EMBL" id="CAA6818136.1"/>
    </source>
</evidence>
<keyword evidence="5 11" id="KW-0001">2Fe-2S</keyword>
<name>A0A6S6TSS1_9BACT</name>
<dbReference type="PROSITE" id="PS00198">
    <property type="entry name" value="4FE4S_FER_1"/>
    <property type="match status" value="2"/>
</dbReference>
<dbReference type="PROSITE" id="PS51085">
    <property type="entry name" value="2FE2S_FER_2"/>
    <property type="match status" value="1"/>
</dbReference>
<dbReference type="AlphaFoldDB" id="A0A6S6TSS1"/>
<dbReference type="InterPro" id="IPR006058">
    <property type="entry name" value="2Fe2S_fd_BS"/>
</dbReference>
<dbReference type="Gene3D" id="3.10.20.30">
    <property type="match status" value="1"/>
</dbReference>
<dbReference type="Gene3D" id="1.10.1060.10">
    <property type="entry name" value="Alpha-helical ferredoxin"/>
    <property type="match status" value="1"/>
</dbReference>
<keyword evidence="6 11" id="KW-0479">Metal-binding</keyword>
<evidence type="ECO:0000256" key="2">
    <source>
        <dbReference type="ARBA" id="ARBA00009433"/>
    </source>
</evidence>
<evidence type="ECO:0000259" key="13">
    <source>
        <dbReference type="PROSITE" id="PS51379"/>
    </source>
</evidence>
<dbReference type="GO" id="GO:0006099">
    <property type="term" value="P:tricarboxylic acid cycle"/>
    <property type="evidence" value="ECO:0007669"/>
    <property type="project" value="UniProtKB-KW"/>
</dbReference>
<dbReference type="InterPro" id="IPR017896">
    <property type="entry name" value="4Fe4S_Fe-S-bd"/>
</dbReference>
<evidence type="ECO:0000256" key="6">
    <source>
        <dbReference type="ARBA" id="ARBA00022723"/>
    </source>
</evidence>
<feature type="domain" description="4Fe-4S ferredoxin-type" evidence="13">
    <location>
        <begin position="117"/>
        <end position="146"/>
    </location>
</feature>
<sequence length="230" mass="25465">MQIQIKRGEELETFEITKTNATLLHALYEIKNNIDNTLTFSSNCRSGVCGTCAVRVNGREELACAYKVQENDLVEPLNYHEVQRDLKVNKEKARETLKASTAWLKASQEVAISQKNVHATEKQTDCILCDACYSACPVLAVNPDFMGPFALTRVYRYTSDARESDIATTIANVQSNGIWDCTLCGECTAVCPQGIDPKMDINMLRGTAAQLGYMDPNYQTMSFGGDFGGF</sequence>
<comment type="similarity">
    <text evidence="2 11">Belongs to the succinate dehydrogenase/fumarate reductase iron-sulfur protein family.</text>
</comment>
<evidence type="ECO:0000256" key="4">
    <source>
        <dbReference type="ARBA" id="ARBA00022532"/>
    </source>
</evidence>
<comment type="catalytic activity">
    <reaction evidence="11">
        <text>a menaquinone + succinate = a menaquinol + fumarate</text>
        <dbReference type="Rhea" id="RHEA:27834"/>
        <dbReference type="Rhea" id="RHEA-COMP:9537"/>
        <dbReference type="Rhea" id="RHEA-COMP:9539"/>
        <dbReference type="ChEBI" id="CHEBI:16374"/>
        <dbReference type="ChEBI" id="CHEBI:18151"/>
        <dbReference type="ChEBI" id="CHEBI:29806"/>
        <dbReference type="ChEBI" id="CHEBI:30031"/>
        <dbReference type="EC" id="1.3.5.1"/>
    </reaction>
</comment>
<reference evidence="14" key="1">
    <citation type="submission" date="2020-01" db="EMBL/GenBank/DDBJ databases">
        <authorList>
            <person name="Meier V. D."/>
            <person name="Meier V D."/>
        </authorList>
    </citation>
    <scope>NUCLEOTIDE SEQUENCE</scope>
    <source>
        <strain evidence="14">HLG_WM_MAG_04</strain>
    </source>
</reference>
<dbReference type="Pfam" id="PF13183">
    <property type="entry name" value="Fer4_8"/>
    <property type="match status" value="1"/>
</dbReference>
<keyword evidence="7 14" id="KW-0560">Oxidoreductase</keyword>
<evidence type="ECO:0000256" key="11">
    <source>
        <dbReference type="RuleBase" id="RU361237"/>
    </source>
</evidence>
<dbReference type="InterPro" id="IPR004489">
    <property type="entry name" value="Succ_DH/fum_Rdtase_Fe-S"/>
</dbReference>
<dbReference type="InterPro" id="IPR025192">
    <property type="entry name" value="Succ_DH/fum_Rdtase_N"/>
</dbReference>
<evidence type="ECO:0000256" key="1">
    <source>
        <dbReference type="ARBA" id="ARBA00004894"/>
    </source>
</evidence>
<evidence type="ECO:0000256" key="9">
    <source>
        <dbReference type="ARBA" id="ARBA00023014"/>
    </source>
</evidence>
<evidence type="ECO:0000256" key="8">
    <source>
        <dbReference type="ARBA" id="ARBA00023004"/>
    </source>
</evidence>
<dbReference type="InterPro" id="IPR009051">
    <property type="entry name" value="Helical_ferredxn"/>
</dbReference>
<dbReference type="NCBIfam" id="TIGR00384">
    <property type="entry name" value="dhsB"/>
    <property type="match status" value="1"/>
</dbReference>
<evidence type="ECO:0000259" key="12">
    <source>
        <dbReference type="PROSITE" id="PS51085"/>
    </source>
</evidence>
<gene>
    <name evidence="14" type="ORF">HELGO_WM25303</name>
</gene>
<dbReference type="GO" id="GO:0022904">
    <property type="term" value="P:respiratory electron transport chain"/>
    <property type="evidence" value="ECO:0007669"/>
    <property type="project" value="TreeGrafter"/>
</dbReference>
<dbReference type="CDD" id="cd00207">
    <property type="entry name" value="fer2"/>
    <property type="match status" value="1"/>
</dbReference>
<evidence type="ECO:0000256" key="10">
    <source>
        <dbReference type="ARBA" id="ARBA00023291"/>
    </source>
</evidence>
<dbReference type="EC" id="1.3.5.1" evidence="11"/>
<organism evidence="14">
    <name type="scientific">uncultured Sulfurovum sp</name>
    <dbReference type="NCBI Taxonomy" id="269237"/>
    <lineage>
        <taxon>Bacteria</taxon>
        <taxon>Pseudomonadati</taxon>
        <taxon>Campylobacterota</taxon>
        <taxon>Epsilonproteobacteria</taxon>
        <taxon>Campylobacterales</taxon>
        <taxon>Sulfurovaceae</taxon>
        <taxon>Sulfurovum</taxon>
        <taxon>environmental samples</taxon>
    </lineage>
</organism>
<dbReference type="PANTHER" id="PTHR11921">
    <property type="entry name" value="SUCCINATE DEHYDROGENASE IRON-SULFUR PROTEIN"/>
    <property type="match status" value="1"/>
</dbReference>
<dbReference type="GO" id="GO:0009055">
    <property type="term" value="F:electron transfer activity"/>
    <property type="evidence" value="ECO:0007669"/>
    <property type="project" value="InterPro"/>
</dbReference>
<dbReference type="InterPro" id="IPR001041">
    <property type="entry name" value="2Fe-2S_ferredoxin-type"/>
</dbReference>
<keyword evidence="4" id="KW-0816">Tricarboxylic acid cycle</keyword>
<dbReference type="SUPFAM" id="SSF54292">
    <property type="entry name" value="2Fe-2S ferredoxin-like"/>
    <property type="match status" value="1"/>
</dbReference>
<dbReference type="GO" id="GO:0051538">
    <property type="term" value="F:3 iron, 4 sulfur cluster binding"/>
    <property type="evidence" value="ECO:0007669"/>
    <property type="project" value="UniProtKB-KW"/>
</dbReference>
<dbReference type="SUPFAM" id="SSF46548">
    <property type="entry name" value="alpha-helical ferredoxin"/>
    <property type="match status" value="1"/>
</dbReference>
<keyword evidence="3 11" id="KW-0004">4Fe-4S</keyword>
<dbReference type="PANTHER" id="PTHR11921:SF29">
    <property type="entry name" value="SUCCINATE DEHYDROGENASE [UBIQUINONE] IRON-SULFUR SUBUNIT, MITOCHONDRIAL"/>
    <property type="match status" value="1"/>
</dbReference>
<dbReference type="EMBL" id="CACVAX010000051">
    <property type="protein sequence ID" value="CAA6818136.1"/>
    <property type="molecule type" value="Genomic_DNA"/>
</dbReference>
<evidence type="ECO:0000256" key="3">
    <source>
        <dbReference type="ARBA" id="ARBA00022485"/>
    </source>
</evidence>
<feature type="domain" description="4Fe-4S ferredoxin-type" evidence="13">
    <location>
        <begin position="171"/>
        <end position="202"/>
    </location>
</feature>
<dbReference type="GO" id="GO:0008177">
    <property type="term" value="F:succinate dehydrogenase (quinone) activity"/>
    <property type="evidence" value="ECO:0007669"/>
    <property type="project" value="UniProtKB-EC"/>
</dbReference>
<evidence type="ECO:0000256" key="5">
    <source>
        <dbReference type="ARBA" id="ARBA00022714"/>
    </source>
</evidence>
<comment type="pathway">
    <text evidence="1">Carbohydrate metabolism; tricarboxylic acid cycle; fumarate from succinate (bacterial route): step 1/1.</text>
</comment>
<dbReference type="GO" id="GO:0046872">
    <property type="term" value="F:metal ion binding"/>
    <property type="evidence" value="ECO:0007669"/>
    <property type="project" value="UniProtKB-KW"/>
</dbReference>
<accession>A0A6S6TSS1</accession>
<dbReference type="PROSITE" id="PS00197">
    <property type="entry name" value="2FE2S_FER_1"/>
    <property type="match status" value="1"/>
</dbReference>
<dbReference type="InterPro" id="IPR050573">
    <property type="entry name" value="SDH/FRD_Iron-Sulfur"/>
</dbReference>
<protein>
    <recommendedName>
        <fullName evidence="11">Fumarate reductase iron-sulfur subunit</fullName>
        <ecNumber evidence="11">1.3.5.1</ecNumber>
    </recommendedName>
</protein>
<keyword evidence="9 11" id="KW-0411">Iron-sulfur</keyword>
<evidence type="ECO:0000256" key="7">
    <source>
        <dbReference type="ARBA" id="ARBA00023002"/>
    </source>
</evidence>
<dbReference type="InterPro" id="IPR017900">
    <property type="entry name" value="4Fe4S_Fe_S_CS"/>
</dbReference>
<comment type="cofactor">
    <cofactor evidence="11">
        <name>[3Fe-4S] cluster</name>
        <dbReference type="ChEBI" id="CHEBI:21137"/>
    </cofactor>
    <text evidence="11">Binds 1 [3Fe-4S] cluster.</text>
</comment>
<keyword evidence="8 11" id="KW-0408">Iron</keyword>
<dbReference type="InterPro" id="IPR012675">
    <property type="entry name" value="Beta-grasp_dom_sf"/>
</dbReference>
<feature type="domain" description="2Fe-2S ferredoxin-type" evidence="12">
    <location>
        <begin position="1"/>
        <end position="80"/>
    </location>
</feature>
<keyword evidence="10 11" id="KW-0003">3Fe-4S</keyword>
<proteinExistence type="inferred from homology"/>
<comment type="cofactor">
    <cofactor evidence="11">
        <name>[2Fe-2S] cluster</name>
        <dbReference type="ChEBI" id="CHEBI:190135"/>
    </cofactor>
    <text evidence="11">Binds 1 [2Fe-2S] cluster.</text>
</comment>
<comment type="cofactor">
    <cofactor evidence="11">
        <name>[4Fe-4S] cluster</name>
        <dbReference type="ChEBI" id="CHEBI:49883"/>
    </cofactor>
    <text evidence="11">Binds 1 [4Fe-4S] cluster.</text>
</comment>
<dbReference type="GO" id="GO:0051537">
    <property type="term" value="F:2 iron, 2 sulfur cluster binding"/>
    <property type="evidence" value="ECO:0007669"/>
    <property type="project" value="UniProtKB-KW"/>
</dbReference>
<dbReference type="InterPro" id="IPR036010">
    <property type="entry name" value="2Fe-2S_ferredoxin-like_sf"/>
</dbReference>
<dbReference type="PROSITE" id="PS51379">
    <property type="entry name" value="4FE4S_FER_2"/>
    <property type="match status" value="2"/>
</dbReference>